<evidence type="ECO:0000313" key="7">
    <source>
        <dbReference type="Proteomes" id="UP001500752"/>
    </source>
</evidence>
<reference evidence="7" key="1">
    <citation type="journal article" date="2019" name="Int. J. Syst. Evol. Microbiol.">
        <title>The Global Catalogue of Microorganisms (GCM) 10K type strain sequencing project: providing services to taxonomists for standard genome sequencing and annotation.</title>
        <authorList>
            <consortium name="The Broad Institute Genomics Platform"/>
            <consortium name="The Broad Institute Genome Sequencing Center for Infectious Disease"/>
            <person name="Wu L."/>
            <person name="Ma J."/>
        </authorList>
    </citation>
    <scope>NUCLEOTIDE SEQUENCE [LARGE SCALE GENOMIC DNA]</scope>
    <source>
        <strain evidence="7">JCM 30742</strain>
    </source>
</reference>
<sequence length="341" mass="35226">MNLLSQPAHRRSRLSLSAAAVAASSVLLLTACGGGGSSAAAPAAALDPHAPEVADITGLSFRAPIAAGFLQAEKGGAAAEYGLNLTLEPIESSATAVSQIVSGDVEIAQSSYFGVIDAARQGIDVVIVSESYASGPNVASLETLPDSGIKELKDLIGKKVAVVSLNSSHAVKLKDSMLEQGLDPNAVEFVELPYGEVAAALQQGTVDASSATAAFLVQVKEKLNTVTVFDYGAGKYDGMAESGWIMKKSFAEENPNTVAALQCALLKGTDQVRDEATYKAILKDDLQFNAEAVAGDVAPTFGAAIRKEPLQMNADMLHNIGAIDEEFDISSITIPTPANCG</sequence>
<feature type="chain" id="PRO_5047240483" evidence="4">
    <location>
        <begin position="32"/>
        <end position="341"/>
    </location>
</feature>
<dbReference type="InterPro" id="IPR015168">
    <property type="entry name" value="SsuA/THI5"/>
</dbReference>
<protein>
    <submittedName>
        <fullName evidence="6">ABC transporter substrate-binding protein</fullName>
    </submittedName>
</protein>
<evidence type="ECO:0000313" key="6">
    <source>
        <dbReference type="EMBL" id="GAA3687322.1"/>
    </source>
</evidence>
<comment type="similarity">
    <text evidence="2">Belongs to the bacterial solute-binding protein SsuA/TauA family.</text>
</comment>
<evidence type="ECO:0000259" key="5">
    <source>
        <dbReference type="Pfam" id="PF09084"/>
    </source>
</evidence>
<dbReference type="RefSeq" id="WP_345151298.1">
    <property type="nucleotide sequence ID" value="NZ_BAABEO010000017.1"/>
</dbReference>
<dbReference type="PANTHER" id="PTHR30024">
    <property type="entry name" value="ALIPHATIC SULFONATES-BINDING PROTEIN-RELATED"/>
    <property type="match status" value="1"/>
</dbReference>
<feature type="domain" description="SsuA/THI5-like" evidence="5">
    <location>
        <begin position="67"/>
        <end position="272"/>
    </location>
</feature>
<gene>
    <name evidence="6" type="ORF">GCM10023081_25840</name>
</gene>
<name>A0ABP7CFQ0_9MICC</name>
<evidence type="ECO:0000256" key="4">
    <source>
        <dbReference type="SAM" id="SignalP"/>
    </source>
</evidence>
<dbReference type="PANTHER" id="PTHR30024:SF47">
    <property type="entry name" value="TAURINE-BINDING PERIPLASMIC PROTEIN"/>
    <property type="match status" value="1"/>
</dbReference>
<evidence type="ECO:0000256" key="3">
    <source>
        <dbReference type="ARBA" id="ARBA00022729"/>
    </source>
</evidence>
<proteinExistence type="inferred from homology"/>
<accession>A0ABP7CFQ0</accession>
<comment type="caution">
    <text evidence="6">The sequence shown here is derived from an EMBL/GenBank/DDBJ whole genome shotgun (WGS) entry which is preliminary data.</text>
</comment>
<dbReference type="Proteomes" id="UP001500752">
    <property type="component" value="Unassembled WGS sequence"/>
</dbReference>
<organism evidence="6 7">
    <name type="scientific">Arthrobacter ginkgonis</name>
    <dbReference type="NCBI Taxonomy" id="1630594"/>
    <lineage>
        <taxon>Bacteria</taxon>
        <taxon>Bacillati</taxon>
        <taxon>Actinomycetota</taxon>
        <taxon>Actinomycetes</taxon>
        <taxon>Micrococcales</taxon>
        <taxon>Micrococcaceae</taxon>
        <taxon>Arthrobacter</taxon>
    </lineage>
</organism>
<evidence type="ECO:0000256" key="2">
    <source>
        <dbReference type="ARBA" id="ARBA00010742"/>
    </source>
</evidence>
<dbReference type="Gene3D" id="3.40.190.10">
    <property type="entry name" value="Periplasmic binding protein-like II"/>
    <property type="match status" value="2"/>
</dbReference>
<keyword evidence="7" id="KW-1185">Reference proteome</keyword>
<comment type="subcellular location">
    <subcellularLocation>
        <location evidence="1">Periplasm</location>
    </subcellularLocation>
</comment>
<evidence type="ECO:0000256" key="1">
    <source>
        <dbReference type="ARBA" id="ARBA00004418"/>
    </source>
</evidence>
<dbReference type="EMBL" id="BAABEO010000017">
    <property type="protein sequence ID" value="GAA3687322.1"/>
    <property type="molecule type" value="Genomic_DNA"/>
</dbReference>
<dbReference type="SUPFAM" id="SSF53850">
    <property type="entry name" value="Periplasmic binding protein-like II"/>
    <property type="match status" value="1"/>
</dbReference>
<keyword evidence="3 4" id="KW-0732">Signal</keyword>
<dbReference type="Pfam" id="PF09084">
    <property type="entry name" value="NMT1"/>
    <property type="match status" value="1"/>
</dbReference>
<feature type="signal peptide" evidence="4">
    <location>
        <begin position="1"/>
        <end position="31"/>
    </location>
</feature>